<feature type="non-terminal residue" evidence="1">
    <location>
        <position position="71"/>
    </location>
</feature>
<organism evidence="1 2">
    <name type="scientific">Stylosanthes scabra</name>
    <dbReference type="NCBI Taxonomy" id="79078"/>
    <lineage>
        <taxon>Eukaryota</taxon>
        <taxon>Viridiplantae</taxon>
        <taxon>Streptophyta</taxon>
        <taxon>Embryophyta</taxon>
        <taxon>Tracheophyta</taxon>
        <taxon>Spermatophyta</taxon>
        <taxon>Magnoliopsida</taxon>
        <taxon>eudicotyledons</taxon>
        <taxon>Gunneridae</taxon>
        <taxon>Pentapetalae</taxon>
        <taxon>rosids</taxon>
        <taxon>fabids</taxon>
        <taxon>Fabales</taxon>
        <taxon>Fabaceae</taxon>
        <taxon>Papilionoideae</taxon>
        <taxon>50 kb inversion clade</taxon>
        <taxon>dalbergioids sensu lato</taxon>
        <taxon>Dalbergieae</taxon>
        <taxon>Pterocarpus clade</taxon>
        <taxon>Stylosanthes</taxon>
    </lineage>
</organism>
<comment type="caution">
    <text evidence="1">The sequence shown here is derived from an EMBL/GenBank/DDBJ whole genome shotgun (WGS) entry which is preliminary data.</text>
</comment>
<evidence type="ECO:0000313" key="1">
    <source>
        <dbReference type="EMBL" id="MED6142245.1"/>
    </source>
</evidence>
<protein>
    <submittedName>
        <fullName evidence="1">Uncharacterized protein</fullName>
    </submittedName>
</protein>
<proteinExistence type="predicted"/>
<keyword evidence="2" id="KW-1185">Reference proteome</keyword>
<accession>A0ABU6T0Q1</accession>
<sequence>MPGYWIWTEHGEVDEVGVNRNRTEPVANIDEQDERTKSLDRPVSMAEVFKQTHTLKANKEQFADKRSSDIW</sequence>
<name>A0ABU6T0Q1_9FABA</name>
<dbReference type="Proteomes" id="UP001341840">
    <property type="component" value="Unassembled WGS sequence"/>
</dbReference>
<evidence type="ECO:0000313" key="2">
    <source>
        <dbReference type="Proteomes" id="UP001341840"/>
    </source>
</evidence>
<reference evidence="1 2" key="1">
    <citation type="journal article" date="2023" name="Plants (Basel)">
        <title>Bridging the Gap: Combining Genomics and Transcriptomics Approaches to Understand Stylosanthes scabra, an Orphan Legume from the Brazilian Caatinga.</title>
        <authorList>
            <person name="Ferreira-Neto J.R.C."/>
            <person name="da Silva M.D."/>
            <person name="Binneck E."/>
            <person name="de Melo N.F."/>
            <person name="da Silva R.H."/>
            <person name="de Melo A.L.T.M."/>
            <person name="Pandolfi V."/>
            <person name="Bustamante F.O."/>
            <person name="Brasileiro-Vidal A.C."/>
            <person name="Benko-Iseppon A.M."/>
        </authorList>
    </citation>
    <scope>NUCLEOTIDE SEQUENCE [LARGE SCALE GENOMIC DNA]</scope>
    <source>
        <tissue evidence="1">Leaves</tissue>
    </source>
</reference>
<dbReference type="EMBL" id="JASCZI010067815">
    <property type="protein sequence ID" value="MED6142245.1"/>
    <property type="molecule type" value="Genomic_DNA"/>
</dbReference>
<gene>
    <name evidence="1" type="ORF">PIB30_111798</name>
</gene>